<gene>
    <name evidence="5" type="ORF">AWB91_09695</name>
</gene>
<proteinExistence type="predicted"/>
<keyword evidence="2" id="KW-0472">Membrane</keyword>
<evidence type="ECO:0000313" key="6">
    <source>
        <dbReference type="Proteomes" id="UP000193801"/>
    </source>
</evidence>
<feature type="transmembrane region" description="Helical" evidence="2">
    <location>
        <begin position="40"/>
        <end position="60"/>
    </location>
</feature>
<dbReference type="PANTHER" id="PTHR33371:SF18">
    <property type="entry name" value="MCE-FAMILY PROTEIN MCE3C"/>
    <property type="match status" value="1"/>
</dbReference>
<comment type="caution">
    <text evidence="5">The sequence shown here is derived from an EMBL/GenBank/DDBJ whole genome shotgun (WGS) entry which is preliminary data.</text>
</comment>
<sequence>MRDTPESQRQGRSARLHPVVQTDERAMRTQMKFFAERNPVVIGAVGVVALVAITLGALQYNKLPLFRSGHQYSALFTEIGGLVAGAPVQVSGFRVGQVRSIGIDGPRVLVKFDVDDSVHLGDRSEAAIKAKTTLGAKVLAVTPRGTGSLSAPIPVERTTAPYQLPDAIGDLTQTISGLDTNRLSDSLATLAQTFSNTAPGLKDAVAQVGRFSDTLDKRDAELRTLLANANKAAEVLGDRTDQIVGLIANTNGLLEQLKTQSAALDSISINLSAASKQLSGFIADNRAQFRGALGKLNDVIRLVQKNKAQVQKAVKMLNDYEMSLGEAASSGPFFNAYIANLLPGQFLQPFIEAAFSDLGLDPNVLLPSQLSDPQIGQRATPPLPMPYPRTGQGGPPRLTLPDAITGNPDDPRYPYRQPPPAPPPGGPPPGPPATTAPTSEAPAPADQGAPR</sequence>
<dbReference type="Proteomes" id="UP000193801">
    <property type="component" value="Unassembled WGS sequence"/>
</dbReference>
<reference evidence="5 6" key="1">
    <citation type="journal article" date="2015" name="Emerg. Microbes Infect.">
        <title>Characterization of 17 strains belonging to the Mycobacterium simiae complex and description of Mycobacterium paraense sp. nov.</title>
        <authorList>
            <person name="Fusco da Costa A.R."/>
            <person name="Fedrizzi T."/>
            <person name="Lopes M.L."/>
            <person name="Pecorari M."/>
            <person name="Oliveira da Costa W.L."/>
            <person name="Giacobazzi E."/>
            <person name="da Costa Bahia J.R."/>
            <person name="De Sanctis V."/>
            <person name="Batista Lima K.V."/>
            <person name="Bertorelli R."/>
            <person name="Grottola A."/>
            <person name="Fabio A."/>
            <person name="Mariottini A."/>
            <person name="Ferretti P."/>
            <person name="Di Leva F."/>
            <person name="Fregni Serpini G."/>
            <person name="Tagliazucchi S."/>
            <person name="Rumpianesi F."/>
            <person name="Jousson O."/>
            <person name="Segata N."/>
            <person name="Tortoli E."/>
        </authorList>
    </citation>
    <scope>NUCLEOTIDE SEQUENCE [LARGE SCALE GENOMIC DNA]</scope>
    <source>
        <strain evidence="5 6">FI-07156</strain>
    </source>
</reference>
<organism evidence="5 6">
    <name type="scientific">Mycobacterium paraense</name>
    <dbReference type="NCBI Taxonomy" id="767916"/>
    <lineage>
        <taxon>Bacteria</taxon>
        <taxon>Bacillati</taxon>
        <taxon>Actinomycetota</taxon>
        <taxon>Actinomycetes</taxon>
        <taxon>Mycobacteriales</taxon>
        <taxon>Mycobacteriaceae</taxon>
        <taxon>Mycobacterium</taxon>
        <taxon>Mycobacterium simiae complex</taxon>
    </lineage>
</organism>
<dbReference type="InterPro" id="IPR052336">
    <property type="entry name" value="MlaD_Phospholipid_Transporter"/>
</dbReference>
<dbReference type="EMBL" id="LQPK01000006">
    <property type="protein sequence ID" value="ORW32753.1"/>
    <property type="molecule type" value="Genomic_DNA"/>
</dbReference>
<dbReference type="PRINTS" id="PR01782">
    <property type="entry name" value="MCEVIRFACTOR"/>
</dbReference>
<keyword evidence="2" id="KW-1133">Transmembrane helix</keyword>
<evidence type="ECO:0000313" key="5">
    <source>
        <dbReference type="EMBL" id="ORW32753.1"/>
    </source>
</evidence>
<evidence type="ECO:0000256" key="1">
    <source>
        <dbReference type="SAM" id="MobiDB-lite"/>
    </source>
</evidence>
<evidence type="ECO:0000256" key="2">
    <source>
        <dbReference type="SAM" id="Phobius"/>
    </source>
</evidence>
<keyword evidence="6" id="KW-1185">Reference proteome</keyword>
<feature type="region of interest" description="Disordered" evidence="1">
    <location>
        <begin position="369"/>
        <end position="451"/>
    </location>
</feature>
<feature type="compositionally biased region" description="Pro residues" evidence="1">
    <location>
        <begin position="416"/>
        <end position="434"/>
    </location>
</feature>
<protein>
    <submittedName>
        <fullName evidence="5">Mammalian cell entry protein</fullName>
    </submittedName>
</protein>
<evidence type="ECO:0000259" key="3">
    <source>
        <dbReference type="Pfam" id="PF02470"/>
    </source>
</evidence>
<dbReference type="Pfam" id="PF02470">
    <property type="entry name" value="MlaD"/>
    <property type="match status" value="1"/>
</dbReference>
<evidence type="ECO:0000259" key="4">
    <source>
        <dbReference type="Pfam" id="PF11887"/>
    </source>
</evidence>
<name>A0ABX3VRE7_9MYCO</name>
<keyword evidence="2" id="KW-0812">Transmembrane</keyword>
<dbReference type="InterPro" id="IPR024516">
    <property type="entry name" value="Mce_C"/>
</dbReference>
<dbReference type="InterPro" id="IPR003399">
    <property type="entry name" value="Mce/MlaD"/>
</dbReference>
<dbReference type="PANTHER" id="PTHR33371">
    <property type="entry name" value="INTERMEMBRANE PHOSPHOLIPID TRANSPORT SYSTEM BINDING PROTEIN MLAD-RELATED"/>
    <property type="match status" value="1"/>
</dbReference>
<feature type="domain" description="Mce/MlaD" evidence="3">
    <location>
        <begin position="69"/>
        <end position="143"/>
    </location>
</feature>
<dbReference type="NCBIfam" id="TIGR00996">
    <property type="entry name" value="Mtu_fam_mce"/>
    <property type="match status" value="1"/>
</dbReference>
<feature type="compositionally biased region" description="Low complexity" evidence="1">
    <location>
        <begin position="435"/>
        <end position="445"/>
    </location>
</feature>
<feature type="domain" description="Mammalian cell entry C-terminal" evidence="4">
    <location>
        <begin position="152"/>
        <end position="325"/>
    </location>
</feature>
<accession>A0ABX3VRE7</accession>
<dbReference type="Pfam" id="PF11887">
    <property type="entry name" value="Mce4_CUP1"/>
    <property type="match status" value="1"/>
</dbReference>
<dbReference type="InterPro" id="IPR005693">
    <property type="entry name" value="Mce"/>
</dbReference>